<dbReference type="EnsemblPlants" id="LPERR06G15810.1">
    <property type="protein sequence ID" value="LPERR06G15810.1"/>
    <property type="gene ID" value="LPERR06G15810"/>
</dbReference>
<protein>
    <submittedName>
        <fullName evidence="2">Uncharacterized protein</fullName>
    </submittedName>
</protein>
<dbReference type="Gramene" id="LPERR06G15810.1">
    <property type="protein sequence ID" value="LPERR06G15810.1"/>
    <property type="gene ID" value="LPERR06G15810"/>
</dbReference>
<reference evidence="2" key="3">
    <citation type="submission" date="2015-04" db="UniProtKB">
        <authorList>
            <consortium name="EnsemblPlants"/>
        </authorList>
    </citation>
    <scope>IDENTIFICATION</scope>
</reference>
<feature type="transmembrane region" description="Helical" evidence="1">
    <location>
        <begin position="143"/>
        <end position="161"/>
    </location>
</feature>
<evidence type="ECO:0000256" key="1">
    <source>
        <dbReference type="SAM" id="Phobius"/>
    </source>
</evidence>
<feature type="transmembrane region" description="Helical" evidence="1">
    <location>
        <begin position="24"/>
        <end position="44"/>
    </location>
</feature>
<dbReference type="Proteomes" id="UP000032180">
    <property type="component" value="Chromosome 6"/>
</dbReference>
<sequence length="176" mass="18843">MAEVSWLTALGFVFTNFNSGSAEVSWLTALGFAFLTFNSAMAMYRSDGDVSFVATSYIDLLLPFVCLCLLDKSPSGGSPAKGNFKAVVWVLMTLLTIVFSYKITPIMPLQLVLAVAGLTALVGFYAFSFLPGSPAAERETRPAVMNLLGFAILAFNSGMAIHRSLCTLTMVACIPN</sequence>
<reference evidence="2 3" key="1">
    <citation type="submission" date="2012-08" db="EMBL/GenBank/DDBJ databases">
        <title>Oryza genome evolution.</title>
        <authorList>
            <person name="Wing R.A."/>
        </authorList>
    </citation>
    <scope>NUCLEOTIDE SEQUENCE</scope>
</reference>
<proteinExistence type="predicted"/>
<feature type="transmembrane region" description="Helical" evidence="1">
    <location>
        <begin position="109"/>
        <end position="131"/>
    </location>
</feature>
<dbReference type="InterPro" id="IPR045501">
    <property type="entry name" value="DUF6490"/>
</dbReference>
<reference evidence="3" key="2">
    <citation type="submission" date="2013-12" db="EMBL/GenBank/DDBJ databases">
        <authorList>
            <person name="Yu Y."/>
            <person name="Lee S."/>
            <person name="de Baynast K."/>
            <person name="Wissotski M."/>
            <person name="Liu L."/>
            <person name="Talag J."/>
            <person name="Goicoechea J."/>
            <person name="Angelova A."/>
            <person name="Jetty R."/>
            <person name="Kudrna D."/>
            <person name="Golser W."/>
            <person name="Rivera L."/>
            <person name="Zhang J."/>
            <person name="Wing R."/>
        </authorList>
    </citation>
    <scope>NUCLEOTIDE SEQUENCE</scope>
</reference>
<dbReference type="AlphaFoldDB" id="A0A0D9WRG3"/>
<dbReference type="PANTHER" id="PTHR46610">
    <property type="entry name" value="OS05G0181300 PROTEIN"/>
    <property type="match status" value="1"/>
</dbReference>
<dbReference type="HOGENOM" id="CLU_1527372_0_0_1"/>
<evidence type="ECO:0000313" key="2">
    <source>
        <dbReference type="EnsemblPlants" id="LPERR06G15810.1"/>
    </source>
</evidence>
<accession>A0A0D9WRG3</accession>
<name>A0A0D9WRG3_9ORYZ</name>
<keyword evidence="1" id="KW-0472">Membrane</keyword>
<keyword evidence="1" id="KW-1133">Transmembrane helix</keyword>
<dbReference type="PANTHER" id="PTHR46610:SF3">
    <property type="entry name" value="OS01G0238200 PROTEIN"/>
    <property type="match status" value="1"/>
</dbReference>
<keyword evidence="1" id="KW-0812">Transmembrane</keyword>
<evidence type="ECO:0000313" key="3">
    <source>
        <dbReference type="Proteomes" id="UP000032180"/>
    </source>
</evidence>
<feature type="transmembrane region" description="Helical" evidence="1">
    <location>
        <begin position="82"/>
        <end position="103"/>
    </location>
</feature>
<feature type="transmembrane region" description="Helical" evidence="1">
    <location>
        <begin position="50"/>
        <end position="70"/>
    </location>
</feature>
<dbReference type="Pfam" id="PF20100">
    <property type="entry name" value="DUF6490"/>
    <property type="match status" value="1"/>
</dbReference>
<keyword evidence="3" id="KW-1185">Reference proteome</keyword>
<organism evidence="2 3">
    <name type="scientific">Leersia perrieri</name>
    <dbReference type="NCBI Taxonomy" id="77586"/>
    <lineage>
        <taxon>Eukaryota</taxon>
        <taxon>Viridiplantae</taxon>
        <taxon>Streptophyta</taxon>
        <taxon>Embryophyta</taxon>
        <taxon>Tracheophyta</taxon>
        <taxon>Spermatophyta</taxon>
        <taxon>Magnoliopsida</taxon>
        <taxon>Liliopsida</taxon>
        <taxon>Poales</taxon>
        <taxon>Poaceae</taxon>
        <taxon>BOP clade</taxon>
        <taxon>Oryzoideae</taxon>
        <taxon>Oryzeae</taxon>
        <taxon>Oryzinae</taxon>
        <taxon>Leersia</taxon>
    </lineage>
</organism>